<name>A0A1M4XDK7_9FIRM</name>
<dbReference type="STRING" id="1123243.SAMN02745190_01444"/>
<dbReference type="RefSeq" id="WP_072935544.1">
    <property type="nucleotide sequence ID" value="NZ_FQUG01000005.1"/>
</dbReference>
<dbReference type="OrthoDB" id="9153870at2"/>
<accession>A0A1M4XDK7</accession>
<feature type="coiled-coil region" evidence="1">
    <location>
        <begin position="172"/>
        <end position="205"/>
    </location>
</feature>
<organism evidence="2 3">
    <name type="scientific">Schwartzia succinivorans DSM 10502</name>
    <dbReference type="NCBI Taxonomy" id="1123243"/>
    <lineage>
        <taxon>Bacteria</taxon>
        <taxon>Bacillati</taxon>
        <taxon>Bacillota</taxon>
        <taxon>Negativicutes</taxon>
        <taxon>Selenomonadales</taxon>
        <taxon>Selenomonadaceae</taxon>
        <taxon>Schwartzia</taxon>
    </lineage>
</organism>
<proteinExistence type="predicted"/>
<dbReference type="AlphaFoldDB" id="A0A1M4XDK7"/>
<evidence type="ECO:0000313" key="2">
    <source>
        <dbReference type="EMBL" id="SHE91481.1"/>
    </source>
</evidence>
<keyword evidence="3" id="KW-1185">Reference proteome</keyword>
<sequence>MSQEAELVFALEQRRREELFRARVSNKTREFYMRYQDQYNDMCSQGYRDYIPEEMSRLEHDLDTIGSLLSSNPVAAREVSQEVGSYIHSLWGLGSEARQVFQESARIARLEAKREKKAAQNSVMSRYYDVIGSLDSIVANFAAADLNDIKNAISSGTVATAQDVETKLAMVIKKAKTEAANWKAQKQKEQAKQAVNEQIEDVKKSIVAEKFEDSSKSKALLDKLEEIKSKAVAGTVSVKEVQEQIQAVTEETDETLVGEEVRRETVKAVYKWFNDHDFTLSKPKLIDGAVVITAQRPSGNKAQFKLTLDNKMWYRLDGYEGQSCLKDISSAKADWESVYGIKLSDEVVKWQNPDRILRRQGQTESNIGGKM</sequence>
<reference evidence="2 3" key="1">
    <citation type="submission" date="2016-11" db="EMBL/GenBank/DDBJ databases">
        <authorList>
            <person name="Jaros S."/>
            <person name="Januszkiewicz K."/>
            <person name="Wedrychowicz H."/>
        </authorList>
    </citation>
    <scope>NUCLEOTIDE SEQUENCE [LARGE SCALE GENOMIC DNA]</scope>
    <source>
        <strain evidence="2 3">DSM 10502</strain>
    </source>
</reference>
<evidence type="ECO:0000256" key="1">
    <source>
        <dbReference type="SAM" id="Coils"/>
    </source>
</evidence>
<keyword evidence="1" id="KW-0175">Coiled coil</keyword>
<dbReference type="EMBL" id="FQUG01000005">
    <property type="protein sequence ID" value="SHE91481.1"/>
    <property type="molecule type" value="Genomic_DNA"/>
</dbReference>
<protein>
    <submittedName>
        <fullName evidence="2">Uncharacterized protein</fullName>
    </submittedName>
</protein>
<evidence type="ECO:0000313" key="3">
    <source>
        <dbReference type="Proteomes" id="UP000184404"/>
    </source>
</evidence>
<dbReference type="Proteomes" id="UP000184404">
    <property type="component" value="Unassembled WGS sequence"/>
</dbReference>
<gene>
    <name evidence="2" type="ORF">SAMN02745190_01444</name>
</gene>